<gene>
    <name evidence="8" type="ORF">RW095_07690</name>
</gene>
<dbReference type="InterPro" id="IPR036259">
    <property type="entry name" value="MFS_trans_sf"/>
</dbReference>
<accession>A0ABZ0E9D5</accession>
<feature type="transmembrane region" description="Helical" evidence="6">
    <location>
        <begin position="374"/>
        <end position="397"/>
    </location>
</feature>
<feature type="transmembrane region" description="Helical" evidence="6">
    <location>
        <begin position="75"/>
        <end position="93"/>
    </location>
</feature>
<keyword evidence="3 6" id="KW-0812">Transmembrane</keyword>
<dbReference type="RefSeq" id="WP_317015490.1">
    <property type="nucleotide sequence ID" value="NZ_CP136511.1"/>
</dbReference>
<comment type="subcellular location">
    <subcellularLocation>
        <location evidence="1">Cell membrane</location>
        <topology evidence="1">Multi-pass membrane protein</topology>
    </subcellularLocation>
</comment>
<sequence>MKTTKTRYFIVFLLFVVTAINYMDRANLSIAGSRIQGEFGLSPTQLGLLFSMFTWTYAVAQLPVGYLLDRIGSRVLYGSAIVIWSICTFAMGFASHHLFATLGASFAMLLVCRALIGLAEAPSYLSNTKIVANWFPKNERARATATYISSQYIGLALFTPVLTFLTSRYGWQTVFYATGAAGIVFGVYWLIVYRDPKDSRNTGQVELDLIKAGGGYGSQDQATVNTVVARDDVLYFLKNKTVWGLFITQFAYNSTLIFFMTWFIVYLEKALNLTLSKAGLGASIPYLMAMVGMLAGGFLSDSLLKKGKSVTIARKLPVIIGLVLTAMIFTVNFFENQPVIAIGILSLAFFGNNVANLGWVVFTDVIPRNFIGTMGGFLNLFGNLSGITTPIVFGMILQRTHNFHYAMWYVSIVAVLGILSYIFLVGEIEMIVPPKKREPDAYRRAGASNAGRIV</sequence>
<feature type="transmembrane region" description="Helical" evidence="6">
    <location>
        <begin position="403"/>
        <end position="426"/>
    </location>
</feature>
<dbReference type="Gene3D" id="1.20.1250.20">
    <property type="entry name" value="MFS general substrate transporter like domains"/>
    <property type="match status" value="2"/>
</dbReference>
<organism evidence="8 9">
    <name type="scientific">Paraburkholderia kirstenboschensis</name>
    <dbReference type="NCBI Taxonomy" id="1245436"/>
    <lineage>
        <taxon>Bacteria</taxon>
        <taxon>Pseudomonadati</taxon>
        <taxon>Pseudomonadota</taxon>
        <taxon>Betaproteobacteria</taxon>
        <taxon>Burkholderiales</taxon>
        <taxon>Burkholderiaceae</taxon>
        <taxon>Paraburkholderia</taxon>
    </lineage>
</organism>
<evidence type="ECO:0000313" key="8">
    <source>
        <dbReference type="EMBL" id="WOD13816.1"/>
    </source>
</evidence>
<dbReference type="PANTHER" id="PTHR11662:SF399">
    <property type="entry name" value="FI19708P1-RELATED"/>
    <property type="match status" value="1"/>
</dbReference>
<protein>
    <submittedName>
        <fullName evidence="8">MFS transporter</fullName>
    </submittedName>
</protein>
<dbReference type="Proteomes" id="UP001302652">
    <property type="component" value="Chromosome 3"/>
</dbReference>
<dbReference type="PIRSF" id="PIRSF002808">
    <property type="entry name" value="Hexose_phosphate_transp"/>
    <property type="match status" value="1"/>
</dbReference>
<evidence type="ECO:0000256" key="6">
    <source>
        <dbReference type="SAM" id="Phobius"/>
    </source>
</evidence>
<feature type="transmembrane region" description="Helical" evidence="6">
    <location>
        <begin position="340"/>
        <end position="362"/>
    </location>
</feature>
<feature type="transmembrane region" description="Helical" evidence="6">
    <location>
        <begin position="99"/>
        <end position="119"/>
    </location>
</feature>
<dbReference type="PROSITE" id="PS50850">
    <property type="entry name" value="MFS"/>
    <property type="match status" value="1"/>
</dbReference>
<evidence type="ECO:0000256" key="4">
    <source>
        <dbReference type="ARBA" id="ARBA00022989"/>
    </source>
</evidence>
<dbReference type="InterPro" id="IPR011701">
    <property type="entry name" value="MFS"/>
</dbReference>
<evidence type="ECO:0000313" key="9">
    <source>
        <dbReference type="Proteomes" id="UP001302652"/>
    </source>
</evidence>
<keyword evidence="9" id="KW-1185">Reference proteome</keyword>
<keyword evidence="4 6" id="KW-1133">Transmembrane helix</keyword>
<feature type="transmembrane region" description="Helical" evidence="6">
    <location>
        <begin position="316"/>
        <end position="334"/>
    </location>
</feature>
<dbReference type="SUPFAM" id="SSF103473">
    <property type="entry name" value="MFS general substrate transporter"/>
    <property type="match status" value="1"/>
</dbReference>
<keyword evidence="5 6" id="KW-0472">Membrane</keyword>
<dbReference type="InterPro" id="IPR000849">
    <property type="entry name" value="Sugar_P_transporter"/>
</dbReference>
<evidence type="ECO:0000256" key="3">
    <source>
        <dbReference type="ARBA" id="ARBA00022692"/>
    </source>
</evidence>
<feature type="transmembrane region" description="Helical" evidence="6">
    <location>
        <begin position="145"/>
        <end position="165"/>
    </location>
</feature>
<dbReference type="Pfam" id="PF07690">
    <property type="entry name" value="MFS_1"/>
    <property type="match status" value="1"/>
</dbReference>
<feature type="transmembrane region" description="Helical" evidence="6">
    <location>
        <begin position="242"/>
        <end position="264"/>
    </location>
</feature>
<dbReference type="InterPro" id="IPR020846">
    <property type="entry name" value="MFS_dom"/>
</dbReference>
<feature type="transmembrane region" description="Helical" evidence="6">
    <location>
        <begin position="284"/>
        <end position="304"/>
    </location>
</feature>
<feature type="transmembrane region" description="Helical" evidence="6">
    <location>
        <begin position="171"/>
        <end position="191"/>
    </location>
</feature>
<reference evidence="8 9" key="1">
    <citation type="submission" date="2023-10" db="EMBL/GenBank/DDBJ databases">
        <title>Surface-active antibiotics is a multifunctional adaptation for post-fire microbes.</title>
        <authorList>
            <person name="Liu M.D."/>
            <person name="Du Y."/>
            <person name="Koupaei S.K."/>
            <person name="Kim N.R."/>
            <person name="Zhang W."/>
            <person name="Traxler M.F."/>
        </authorList>
    </citation>
    <scope>NUCLEOTIDE SEQUENCE [LARGE SCALE GENOMIC DNA]</scope>
    <source>
        <strain evidence="8 9">F3</strain>
    </source>
</reference>
<feature type="domain" description="Major facilitator superfamily (MFS) profile" evidence="7">
    <location>
        <begin position="10"/>
        <end position="429"/>
    </location>
</feature>
<evidence type="ECO:0000256" key="2">
    <source>
        <dbReference type="ARBA" id="ARBA00022475"/>
    </source>
</evidence>
<evidence type="ECO:0000256" key="5">
    <source>
        <dbReference type="ARBA" id="ARBA00023136"/>
    </source>
</evidence>
<dbReference type="CDD" id="cd17319">
    <property type="entry name" value="MFS_ExuT_GudP_like"/>
    <property type="match status" value="1"/>
</dbReference>
<name>A0ABZ0E9D5_9BURK</name>
<dbReference type="EMBL" id="CP136511">
    <property type="protein sequence ID" value="WOD13816.1"/>
    <property type="molecule type" value="Genomic_DNA"/>
</dbReference>
<feature type="transmembrane region" description="Helical" evidence="6">
    <location>
        <begin position="47"/>
        <end position="68"/>
    </location>
</feature>
<dbReference type="PANTHER" id="PTHR11662">
    <property type="entry name" value="SOLUTE CARRIER FAMILY 17"/>
    <property type="match status" value="1"/>
</dbReference>
<dbReference type="InterPro" id="IPR050382">
    <property type="entry name" value="MFS_Na/Anion_cotransporter"/>
</dbReference>
<keyword evidence="2" id="KW-1003">Cell membrane</keyword>
<proteinExistence type="predicted"/>
<evidence type="ECO:0000259" key="7">
    <source>
        <dbReference type="PROSITE" id="PS50850"/>
    </source>
</evidence>
<evidence type="ECO:0000256" key="1">
    <source>
        <dbReference type="ARBA" id="ARBA00004651"/>
    </source>
</evidence>